<accession>A0A381R9J0</accession>
<gene>
    <name evidence="1" type="ORF">METZ01_LOCUS41260</name>
</gene>
<protein>
    <submittedName>
        <fullName evidence="1">Uncharacterized protein</fullName>
    </submittedName>
</protein>
<dbReference type="AlphaFoldDB" id="A0A381R9J0"/>
<organism evidence="1">
    <name type="scientific">marine metagenome</name>
    <dbReference type="NCBI Taxonomy" id="408172"/>
    <lineage>
        <taxon>unclassified sequences</taxon>
        <taxon>metagenomes</taxon>
        <taxon>ecological metagenomes</taxon>
    </lineage>
</organism>
<name>A0A381R9J0_9ZZZZ</name>
<evidence type="ECO:0000313" key="1">
    <source>
        <dbReference type="EMBL" id="SUZ88406.1"/>
    </source>
</evidence>
<sequence>MDGFEPSSSALTAQRLAIRPHPKTVEYRLNLPKKKAGRFRLHDLQYIEV</sequence>
<proteinExistence type="predicted"/>
<reference evidence="1" key="1">
    <citation type="submission" date="2018-05" db="EMBL/GenBank/DDBJ databases">
        <authorList>
            <person name="Lanie J.A."/>
            <person name="Ng W.-L."/>
            <person name="Kazmierczak K.M."/>
            <person name="Andrzejewski T.M."/>
            <person name="Davidsen T.M."/>
            <person name="Wayne K.J."/>
            <person name="Tettelin H."/>
            <person name="Glass J.I."/>
            <person name="Rusch D."/>
            <person name="Podicherti R."/>
            <person name="Tsui H.-C.T."/>
            <person name="Winkler M.E."/>
        </authorList>
    </citation>
    <scope>NUCLEOTIDE SEQUENCE</scope>
</reference>
<dbReference type="EMBL" id="UINC01001769">
    <property type="protein sequence ID" value="SUZ88406.1"/>
    <property type="molecule type" value="Genomic_DNA"/>
</dbReference>